<evidence type="ECO:0000256" key="6">
    <source>
        <dbReference type="SAM" id="SignalP"/>
    </source>
</evidence>
<evidence type="ECO:0000256" key="3">
    <source>
        <dbReference type="ARBA" id="ARBA00023163"/>
    </source>
</evidence>
<dbReference type="FunFam" id="3.10.390.10:FF:000004">
    <property type="entry name" value="Deformed epidermal autoregulatory factor 1"/>
    <property type="match status" value="1"/>
</dbReference>
<keyword evidence="1" id="KW-0597">Phosphoprotein</keyword>
<evidence type="ECO:0000256" key="5">
    <source>
        <dbReference type="SAM" id="MobiDB-lite"/>
    </source>
</evidence>
<dbReference type="KEGG" id="cqu:CpipJ_CPIJ007045"/>
<protein>
    <submittedName>
        <fullName evidence="8">Suppressin</fullName>
    </submittedName>
</protein>
<evidence type="ECO:0000256" key="1">
    <source>
        <dbReference type="ARBA" id="ARBA00022553"/>
    </source>
</evidence>
<dbReference type="PhylomeDB" id="B0WIP0"/>
<evidence type="ECO:0000259" key="7">
    <source>
        <dbReference type="PROSITE" id="PS50864"/>
    </source>
</evidence>
<dbReference type="Pfam" id="PF01342">
    <property type="entry name" value="SAND"/>
    <property type="match status" value="1"/>
</dbReference>
<reference evidence="8" key="1">
    <citation type="submission" date="2007-03" db="EMBL/GenBank/DDBJ databases">
        <title>Annotation of Culex pipiens quinquefasciatus.</title>
        <authorList>
            <consortium name="The Broad Institute Genome Sequencing Platform"/>
            <person name="Atkinson P.W."/>
            <person name="Hemingway J."/>
            <person name="Christensen B.M."/>
            <person name="Higgs S."/>
            <person name="Kodira C."/>
            <person name="Hannick L."/>
            <person name="Megy K."/>
            <person name="O'Leary S."/>
            <person name="Pearson M."/>
            <person name="Haas B.J."/>
            <person name="Mauceli E."/>
            <person name="Wortman J.R."/>
            <person name="Lee N.H."/>
            <person name="Guigo R."/>
            <person name="Stanke M."/>
            <person name="Alvarado L."/>
            <person name="Amedeo P."/>
            <person name="Antoine C.H."/>
            <person name="Arensburger P."/>
            <person name="Bidwell S.L."/>
            <person name="Crawford M."/>
            <person name="Camaro F."/>
            <person name="Devon K."/>
            <person name="Engels R."/>
            <person name="Hammond M."/>
            <person name="Howarth C."/>
            <person name="Koehrsen M."/>
            <person name="Lawson D."/>
            <person name="Montgomery P."/>
            <person name="Nene V."/>
            <person name="Nusbaum C."/>
            <person name="Puiu D."/>
            <person name="Romero-Severson J."/>
            <person name="Severson D.W."/>
            <person name="Shumway M."/>
            <person name="Sisk P."/>
            <person name="Stolte C."/>
            <person name="Zeng Q."/>
            <person name="Eisenstadt E."/>
            <person name="Fraser-Liggett C."/>
            <person name="Strausberg R."/>
            <person name="Galagan J."/>
            <person name="Birren B."/>
            <person name="Collins F.H."/>
        </authorList>
    </citation>
    <scope>NUCLEOTIDE SEQUENCE [LARGE SCALE GENOMIC DNA]</scope>
    <source>
        <strain evidence="8">JHB</strain>
    </source>
</reference>
<gene>
    <name evidence="8" type="ORF">CpipJ_CPIJ007045</name>
</gene>
<dbReference type="InParanoid" id="B0WIP0"/>
<organism>
    <name type="scientific">Culex quinquefasciatus</name>
    <name type="common">Southern house mosquito</name>
    <name type="synonym">Culex pungens</name>
    <dbReference type="NCBI Taxonomy" id="7176"/>
    <lineage>
        <taxon>Eukaryota</taxon>
        <taxon>Metazoa</taxon>
        <taxon>Ecdysozoa</taxon>
        <taxon>Arthropoda</taxon>
        <taxon>Hexapoda</taxon>
        <taxon>Insecta</taxon>
        <taxon>Pterygota</taxon>
        <taxon>Neoptera</taxon>
        <taxon>Endopterygota</taxon>
        <taxon>Diptera</taxon>
        <taxon>Nematocera</taxon>
        <taxon>Culicoidea</taxon>
        <taxon>Culicidae</taxon>
        <taxon>Culicinae</taxon>
        <taxon>Culicini</taxon>
        <taxon>Culex</taxon>
        <taxon>Culex</taxon>
    </lineage>
</organism>
<dbReference type="SUPFAM" id="SSF63763">
    <property type="entry name" value="SAND domain-like"/>
    <property type="match status" value="1"/>
</dbReference>
<dbReference type="PANTHER" id="PTHR10417:SF15">
    <property type="entry name" value="STERILE ALPHA MOTIF DOMAIN-CONTAINING 11"/>
    <property type="match status" value="1"/>
</dbReference>
<keyword evidence="4" id="KW-0539">Nucleus</keyword>
<dbReference type="HOGENOM" id="CLU_035638_0_0_1"/>
<dbReference type="InterPro" id="IPR010919">
    <property type="entry name" value="SAND-like_dom_sf"/>
</dbReference>
<evidence type="ECO:0000256" key="4">
    <source>
        <dbReference type="ARBA" id="ARBA00023242"/>
    </source>
</evidence>
<dbReference type="InterPro" id="IPR000770">
    <property type="entry name" value="SAND_dom"/>
</dbReference>
<dbReference type="Gene3D" id="3.10.390.10">
    <property type="entry name" value="SAND domain-like"/>
    <property type="match status" value="1"/>
</dbReference>
<keyword evidence="2" id="KW-0805">Transcription regulation</keyword>
<evidence type="ECO:0000313" key="8">
    <source>
        <dbReference type="EMBL" id="EDS28617.1"/>
    </source>
</evidence>
<dbReference type="OrthoDB" id="437457at2759"/>
<evidence type="ECO:0000256" key="2">
    <source>
        <dbReference type="ARBA" id="ARBA00023015"/>
    </source>
</evidence>
<dbReference type="VEuPathDB" id="VectorBase:CQUJHB015048"/>
<name>B0WIP0_CULQU</name>
<proteinExistence type="predicted"/>
<dbReference type="AlphaFoldDB" id="B0WIP0"/>
<feature type="chain" id="PRO_5002756821" evidence="6">
    <location>
        <begin position="21"/>
        <end position="382"/>
    </location>
</feature>
<dbReference type="VEuPathDB" id="VectorBase:CPIJ007045"/>
<dbReference type="SMART" id="SM00258">
    <property type="entry name" value="SAND"/>
    <property type="match status" value="1"/>
</dbReference>
<feature type="domain" description="SAND" evidence="7">
    <location>
        <begin position="197"/>
        <end position="282"/>
    </location>
</feature>
<dbReference type="GO" id="GO:0003677">
    <property type="term" value="F:DNA binding"/>
    <property type="evidence" value="ECO:0007669"/>
    <property type="project" value="UniProtKB-KW"/>
</dbReference>
<keyword evidence="6" id="KW-0732">Signal</keyword>
<keyword evidence="3" id="KW-0804">Transcription</keyword>
<dbReference type="PANTHER" id="PTHR10417">
    <property type="entry name" value="GLUCOCORTICOID MODULATORY ELEMENT-BINDING PROTEIN"/>
    <property type="match status" value="1"/>
</dbReference>
<dbReference type="eggNOG" id="KOG4333">
    <property type="taxonomic scope" value="Eukaryota"/>
</dbReference>
<feature type="region of interest" description="Disordered" evidence="5">
    <location>
        <begin position="165"/>
        <end position="190"/>
    </location>
</feature>
<dbReference type="EMBL" id="DS231951">
    <property type="protein sequence ID" value="EDS28617.1"/>
    <property type="molecule type" value="Genomic_DNA"/>
</dbReference>
<accession>B0WIP0</accession>
<dbReference type="GO" id="GO:0046872">
    <property type="term" value="F:metal ion binding"/>
    <property type="evidence" value="ECO:0007669"/>
    <property type="project" value="UniProtKB-KW"/>
</dbReference>
<dbReference type="STRING" id="7176.B0WIP0"/>
<feature type="signal peptide" evidence="6">
    <location>
        <begin position="1"/>
        <end position="20"/>
    </location>
</feature>
<sequence length="382" mass="42139">MVMPFDWQVWTILVLVLVSAEVAKRFMPEVFKKDPIIVLKSLIFLMFFIRNAFETAPSAQKLEDFDKYGLKFRYDRESHPEGIRVALPPRTRLVTTDVGSGNTVVQVPVSMGTLIGGTTFNVLTPDQIQHFKPMICVDNNGFVSAGSTVVGDLTGDLKPTHIVIQQQQQQGGTDPNQQQDDSLLDQGQSQSATEYRLETNNLIDRLSNIDVLPVRCKTTTGELYKSRLGSGGRGKCIKHKDGWYTPSEFENICGRGSSKDWKRSIRYGGRSLQALIDEGILTPHATSCTCSACCDDDSGKFTQPAAAAAASINSSPLITNNTSTTTTTTTVKVVQQEQQEIENELAITTKEEPWQALTEGIESATEYVDQTTQTPKGCMKRL</sequence>
<dbReference type="PROSITE" id="PS50864">
    <property type="entry name" value="SAND"/>
    <property type="match status" value="1"/>
</dbReference>